<reference evidence="4" key="1">
    <citation type="submission" date="2023-01" db="EMBL/GenBank/DDBJ databases">
        <title>Key to firefly adult light organ development and bioluminescence: homeobox transcription factors regulate luciferase expression and transportation to peroxisome.</title>
        <authorList>
            <person name="Fu X."/>
        </authorList>
    </citation>
    <scope>NUCLEOTIDE SEQUENCE [LARGE SCALE GENOMIC DNA]</scope>
</reference>
<dbReference type="InterPro" id="IPR005162">
    <property type="entry name" value="Retrotrans_gag_dom"/>
</dbReference>
<keyword evidence="4" id="KW-1185">Reference proteome</keyword>
<dbReference type="InterPro" id="IPR001878">
    <property type="entry name" value="Znf_CCHC"/>
</dbReference>
<feature type="domain" description="CCHC-type" evidence="2">
    <location>
        <begin position="299"/>
        <end position="313"/>
    </location>
</feature>
<sequence>MSDPVEQTPEGIHETDVWVNWVCNMKKDDLVNRLRTYRLETSGGVNELKARLINFLRTGEGLSSTLTYPRSQDTSRPTSPNPLTAPAVVSATAQLCDSVRKWGIKFDGKTDPISFLERVEELQKCYSIPGATLLQALPELFKDDTLLWYRNNKQQWSNWDDFVSNFKLHFVGPRYRYHLEEAVRSRVQKDGENAGDYMNALRTLMRRHGQMSSEAQLERIYENLRSPYKLYIRRKDFTNLSELEMLARDFEAIPSQEPQRPPAVRPEQPRSANQTEICWRCGRRGHFKNQCRGRFRLFCSRCGKDGVYSRDCPCPQAGNGSGRLG</sequence>
<feature type="domain" description="CCHC-type" evidence="2">
    <location>
        <begin position="278"/>
        <end position="292"/>
    </location>
</feature>
<dbReference type="AlphaFoldDB" id="A0AAN7SQ65"/>
<evidence type="ECO:0000259" key="2">
    <source>
        <dbReference type="PROSITE" id="PS50158"/>
    </source>
</evidence>
<comment type="caution">
    <text evidence="3">The sequence shown here is derived from an EMBL/GenBank/DDBJ whole genome shotgun (WGS) entry which is preliminary data.</text>
</comment>
<dbReference type="SUPFAM" id="SSF57756">
    <property type="entry name" value="Retrovirus zinc finger-like domains"/>
    <property type="match status" value="1"/>
</dbReference>
<organism evidence="3 4">
    <name type="scientific">Aquatica leii</name>
    <dbReference type="NCBI Taxonomy" id="1421715"/>
    <lineage>
        <taxon>Eukaryota</taxon>
        <taxon>Metazoa</taxon>
        <taxon>Ecdysozoa</taxon>
        <taxon>Arthropoda</taxon>
        <taxon>Hexapoda</taxon>
        <taxon>Insecta</taxon>
        <taxon>Pterygota</taxon>
        <taxon>Neoptera</taxon>
        <taxon>Endopterygota</taxon>
        <taxon>Coleoptera</taxon>
        <taxon>Polyphaga</taxon>
        <taxon>Elateriformia</taxon>
        <taxon>Elateroidea</taxon>
        <taxon>Lampyridae</taxon>
        <taxon>Luciolinae</taxon>
        <taxon>Aquatica</taxon>
    </lineage>
</organism>
<dbReference type="GO" id="GO:0008270">
    <property type="term" value="F:zinc ion binding"/>
    <property type="evidence" value="ECO:0007669"/>
    <property type="project" value="UniProtKB-KW"/>
</dbReference>
<dbReference type="Proteomes" id="UP001353858">
    <property type="component" value="Unassembled WGS sequence"/>
</dbReference>
<dbReference type="InterPro" id="IPR036875">
    <property type="entry name" value="Znf_CCHC_sf"/>
</dbReference>
<evidence type="ECO:0000313" key="4">
    <source>
        <dbReference type="Proteomes" id="UP001353858"/>
    </source>
</evidence>
<dbReference type="EMBL" id="JARPUR010000002">
    <property type="protein sequence ID" value="KAK4883003.1"/>
    <property type="molecule type" value="Genomic_DNA"/>
</dbReference>
<keyword evidence="1" id="KW-0863">Zinc-finger</keyword>
<gene>
    <name evidence="3" type="ORF">RN001_006322</name>
</gene>
<dbReference type="PROSITE" id="PS50158">
    <property type="entry name" value="ZF_CCHC"/>
    <property type="match status" value="2"/>
</dbReference>
<dbReference type="GO" id="GO:0003676">
    <property type="term" value="F:nucleic acid binding"/>
    <property type="evidence" value="ECO:0007669"/>
    <property type="project" value="InterPro"/>
</dbReference>
<dbReference type="Pfam" id="PF03732">
    <property type="entry name" value="Retrotrans_gag"/>
    <property type="match status" value="1"/>
</dbReference>
<keyword evidence="1" id="KW-0479">Metal-binding</keyword>
<evidence type="ECO:0000313" key="3">
    <source>
        <dbReference type="EMBL" id="KAK4883003.1"/>
    </source>
</evidence>
<dbReference type="SMART" id="SM00343">
    <property type="entry name" value="ZnF_C2HC"/>
    <property type="match status" value="2"/>
</dbReference>
<keyword evidence="1" id="KW-0862">Zinc</keyword>
<proteinExistence type="predicted"/>
<name>A0AAN7SQ65_9COLE</name>
<evidence type="ECO:0000256" key="1">
    <source>
        <dbReference type="PROSITE-ProRule" id="PRU00047"/>
    </source>
</evidence>
<dbReference type="Gene3D" id="4.10.60.10">
    <property type="entry name" value="Zinc finger, CCHC-type"/>
    <property type="match status" value="1"/>
</dbReference>
<accession>A0AAN7SQ65</accession>
<protein>
    <recommendedName>
        <fullName evidence="2">CCHC-type domain-containing protein</fullName>
    </recommendedName>
</protein>